<dbReference type="InterPro" id="IPR013762">
    <property type="entry name" value="Integrase-like_cat_sf"/>
</dbReference>
<gene>
    <name evidence="5" type="ORF">HMPREF9455_03036</name>
</gene>
<dbReference type="Gene3D" id="1.10.150.130">
    <property type="match status" value="1"/>
</dbReference>
<dbReference type="OrthoDB" id="1094492at2"/>
<dbReference type="InterPro" id="IPR025269">
    <property type="entry name" value="SAM-like_dom"/>
</dbReference>
<accession>F5J119</accession>
<keyword evidence="2" id="KW-0233">DNA recombination</keyword>
<evidence type="ECO:0000259" key="3">
    <source>
        <dbReference type="Pfam" id="PF13102"/>
    </source>
</evidence>
<evidence type="ECO:0000256" key="2">
    <source>
        <dbReference type="ARBA" id="ARBA00023172"/>
    </source>
</evidence>
<dbReference type="SUPFAM" id="SSF56349">
    <property type="entry name" value="DNA breaking-rejoining enzymes"/>
    <property type="match status" value="1"/>
</dbReference>
<keyword evidence="1" id="KW-0238">DNA-binding</keyword>
<dbReference type="Gene3D" id="1.10.443.10">
    <property type="entry name" value="Intergrase catalytic core"/>
    <property type="match status" value="1"/>
</dbReference>
<dbReference type="Proteomes" id="UP000004913">
    <property type="component" value="Unassembled WGS sequence"/>
</dbReference>
<dbReference type="GO" id="GO:0006310">
    <property type="term" value="P:DNA recombination"/>
    <property type="evidence" value="ECO:0007669"/>
    <property type="project" value="UniProtKB-KW"/>
</dbReference>
<sequence>MRTSINVMLYTYKVLSNGESPLVIRLTQNKKRKYVRLNITLSPEYWDSKRDKLKSSCPNKEYVENIITEKLSKYQKQVLEYQSIGKEYSLNQLIEAVEGKPQKNITVCDYLNSVIENLTKENRIGNATHYQALYNSLERFTKINQLQFVDIDVPFLNKYETHLRSIGNKNNSISIKMRTLKAVYNKAVKDNIVKKDYYPFNEYNVSKLKDSTPKRSILKEDIQKIISLDVQIISKRPQSLLQFSKDLFLFSYLGCGINMVDMAHLKRSNIVSTRIVYKRHKTGKQISFLLQPYALEIIQRYENGNNDYIFPILDDSIHTTAEQQFRRIKKVTYVANKNLKKIGESINLSIPLTTYCARQNLFYYSLEYSLL</sequence>
<dbReference type="AlphaFoldDB" id="F5J119"/>
<dbReference type="GO" id="GO:0003677">
    <property type="term" value="F:DNA binding"/>
    <property type="evidence" value="ECO:0007669"/>
    <property type="project" value="UniProtKB-KW"/>
</dbReference>
<dbReference type="GO" id="GO:0015074">
    <property type="term" value="P:DNA integration"/>
    <property type="evidence" value="ECO:0007669"/>
    <property type="project" value="InterPro"/>
</dbReference>
<name>F5J119_9BACT</name>
<dbReference type="InterPro" id="IPR035386">
    <property type="entry name" value="Arm-DNA-bind_5"/>
</dbReference>
<dbReference type="EMBL" id="ADLV01000035">
    <property type="protein sequence ID" value="EGK00762.1"/>
    <property type="molecule type" value="Genomic_DNA"/>
</dbReference>
<dbReference type="InterPro" id="IPR010998">
    <property type="entry name" value="Integrase_recombinase_N"/>
</dbReference>
<evidence type="ECO:0000259" key="4">
    <source>
        <dbReference type="Pfam" id="PF17293"/>
    </source>
</evidence>
<dbReference type="eggNOG" id="COG4974">
    <property type="taxonomic scope" value="Bacteria"/>
</dbReference>
<dbReference type="Pfam" id="PF13102">
    <property type="entry name" value="Phage_int_SAM_5"/>
    <property type="match status" value="1"/>
</dbReference>
<evidence type="ECO:0000256" key="1">
    <source>
        <dbReference type="ARBA" id="ARBA00023125"/>
    </source>
</evidence>
<feature type="domain" description="Phage integrase SAM-like" evidence="3">
    <location>
        <begin position="106"/>
        <end position="201"/>
    </location>
</feature>
<evidence type="ECO:0008006" key="7">
    <source>
        <dbReference type="Google" id="ProtNLM"/>
    </source>
</evidence>
<comment type="caution">
    <text evidence="5">The sequence shown here is derived from an EMBL/GenBank/DDBJ whole genome shotgun (WGS) entry which is preliminary data.</text>
</comment>
<evidence type="ECO:0000313" key="5">
    <source>
        <dbReference type="EMBL" id="EGK00762.1"/>
    </source>
</evidence>
<dbReference type="STRING" id="742766.HMPREF9455_03036"/>
<evidence type="ECO:0000313" key="6">
    <source>
        <dbReference type="Proteomes" id="UP000004913"/>
    </source>
</evidence>
<dbReference type="HOGENOM" id="CLU_033139_0_1_10"/>
<feature type="domain" description="Arm DNA-binding" evidence="4">
    <location>
        <begin position="7"/>
        <end position="93"/>
    </location>
</feature>
<dbReference type="Pfam" id="PF17293">
    <property type="entry name" value="Arm-DNA-bind_5"/>
    <property type="match status" value="1"/>
</dbReference>
<dbReference type="RefSeq" id="WP_006800568.1">
    <property type="nucleotide sequence ID" value="NZ_GL891986.1"/>
</dbReference>
<reference evidence="5 6" key="1">
    <citation type="submission" date="2011-04" db="EMBL/GenBank/DDBJ databases">
        <title>The Genome Sequence of Dysgonomonas gadei ATCC BAA-286.</title>
        <authorList>
            <consortium name="The Broad Institute Genome Sequencing Platform"/>
            <person name="Earl A."/>
            <person name="Ward D."/>
            <person name="Feldgarden M."/>
            <person name="Gevers D."/>
            <person name="Pudlo N."/>
            <person name="Martens E."/>
            <person name="Allen-Vercoe E."/>
            <person name="Young S.K."/>
            <person name="Zeng Q."/>
            <person name="Gargeya S."/>
            <person name="Fitzgerald M."/>
            <person name="Haas B."/>
            <person name="Abouelleil A."/>
            <person name="Alvarado L."/>
            <person name="Arachchi H.M."/>
            <person name="Berlin A."/>
            <person name="Brown A."/>
            <person name="Chapman S.B."/>
            <person name="Chen Z."/>
            <person name="Dunbar C."/>
            <person name="Freedman E."/>
            <person name="Gearin G."/>
            <person name="Gellesch M."/>
            <person name="Goldberg J."/>
            <person name="Griggs A."/>
            <person name="Gujja S."/>
            <person name="Heiman D."/>
            <person name="Howarth C."/>
            <person name="Larson L."/>
            <person name="Lui A."/>
            <person name="MacDonald P.J.P."/>
            <person name="Mehta T."/>
            <person name="Montmayeur A."/>
            <person name="Murphy C."/>
            <person name="Neiman D."/>
            <person name="Pearson M."/>
            <person name="Priest M."/>
            <person name="Roberts A."/>
            <person name="Saif S."/>
            <person name="Shea T."/>
            <person name="Shenoy N."/>
            <person name="Sisk P."/>
            <person name="Stolte C."/>
            <person name="Sykes S."/>
            <person name="Yandava C."/>
            <person name="Wortman J."/>
            <person name="Nusbaum C."/>
            <person name="Birren B."/>
        </authorList>
    </citation>
    <scope>NUCLEOTIDE SEQUENCE [LARGE SCALE GENOMIC DNA]</scope>
    <source>
        <strain evidence="5 6">ATCC BAA-286</strain>
    </source>
</reference>
<keyword evidence="6" id="KW-1185">Reference proteome</keyword>
<protein>
    <recommendedName>
        <fullName evidence="7">Core-binding (CB) domain-containing protein</fullName>
    </recommendedName>
</protein>
<organism evidence="5 6">
    <name type="scientific">Dysgonomonas gadei ATCC BAA-286</name>
    <dbReference type="NCBI Taxonomy" id="742766"/>
    <lineage>
        <taxon>Bacteria</taxon>
        <taxon>Pseudomonadati</taxon>
        <taxon>Bacteroidota</taxon>
        <taxon>Bacteroidia</taxon>
        <taxon>Bacteroidales</taxon>
        <taxon>Dysgonomonadaceae</taxon>
        <taxon>Dysgonomonas</taxon>
    </lineage>
</organism>
<dbReference type="InterPro" id="IPR011010">
    <property type="entry name" value="DNA_brk_join_enz"/>
</dbReference>
<proteinExistence type="predicted"/>